<dbReference type="InParanoid" id="A0A667YUQ1"/>
<name>A0A667YUQ1_9TELE</name>
<evidence type="ECO:0000313" key="2">
    <source>
        <dbReference type="Proteomes" id="UP000472263"/>
    </source>
</evidence>
<dbReference type="Proteomes" id="UP000472263">
    <property type="component" value="Chromosome 4"/>
</dbReference>
<sequence>RGFGESHVGGDYAPVGIIEKGHGDGVFAGRQPVPLGGWVDLEDMSSGAEDGLLPSMKKMKKKEVSSLLNIAKLQRFLDKLLQTSTLVLSVAFFNTIVTLSDKQCYTDTH</sequence>
<proteinExistence type="predicted"/>
<organism evidence="1 2">
    <name type="scientific">Myripristis murdjan</name>
    <name type="common">pinecone soldierfish</name>
    <dbReference type="NCBI Taxonomy" id="586833"/>
    <lineage>
        <taxon>Eukaryota</taxon>
        <taxon>Metazoa</taxon>
        <taxon>Chordata</taxon>
        <taxon>Craniata</taxon>
        <taxon>Vertebrata</taxon>
        <taxon>Euteleostomi</taxon>
        <taxon>Actinopterygii</taxon>
        <taxon>Neopterygii</taxon>
        <taxon>Teleostei</taxon>
        <taxon>Neoteleostei</taxon>
        <taxon>Acanthomorphata</taxon>
        <taxon>Holocentriformes</taxon>
        <taxon>Holocentridae</taxon>
        <taxon>Myripristis</taxon>
    </lineage>
</organism>
<reference evidence="1" key="1">
    <citation type="submission" date="2019-06" db="EMBL/GenBank/DDBJ databases">
        <authorList>
            <consortium name="Wellcome Sanger Institute Data Sharing"/>
        </authorList>
    </citation>
    <scope>NUCLEOTIDE SEQUENCE [LARGE SCALE GENOMIC DNA]</scope>
</reference>
<reference evidence="1" key="2">
    <citation type="submission" date="2025-08" db="UniProtKB">
        <authorList>
            <consortium name="Ensembl"/>
        </authorList>
    </citation>
    <scope>IDENTIFICATION</scope>
</reference>
<dbReference type="AlphaFoldDB" id="A0A667YUQ1"/>
<evidence type="ECO:0000313" key="1">
    <source>
        <dbReference type="Ensembl" id="ENSMMDP00005027539.1"/>
    </source>
</evidence>
<protein>
    <submittedName>
        <fullName evidence="1">Uncharacterized protein</fullName>
    </submittedName>
</protein>
<dbReference type="Ensembl" id="ENSMMDT00005028188.1">
    <property type="protein sequence ID" value="ENSMMDP00005027539.1"/>
    <property type="gene ID" value="ENSMMDG00005013190.1"/>
</dbReference>
<reference evidence="1" key="3">
    <citation type="submission" date="2025-09" db="UniProtKB">
        <authorList>
            <consortium name="Ensembl"/>
        </authorList>
    </citation>
    <scope>IDENTIFICATION</scope>
</reference>
<accession>A0A667YUQ1</accession>
<keyword evidence="2" id="KW-1185">Reference proteome</keyword>